<comment type="catalytic activity">
    <reaction evidence="5">
        <text>dUTP + H2O = dUMP + diphosphate + H(+)</text>
        <dbReference type="Rhea" id="RHEA:10248"/>
        <dbReference type="ChEBI" id="CHEBI:15377"/>
        <dbReference type="ChEBI" id="CHEBI:15378"/>
        <dbReference type="ChEBI" id="CHEBI:33019"/>
        <dbReference type="ChEBI" id="CHEBI:61555"/>
        <dbReference type="ChEBI" id="CHEBI:246422"/>
        <dbReference type="EC" id="3.6.1.23"/>
    </reaction>
</comment>
<evidence type="ECO:0000256" key="1">
    <source>
        <dbReference type="ARBA" id="ARBA00006581"/>
    </source>
</evidence>
<evidence type="ECO:0000256" key="3">
    <source>
        <dbReference type="ARBA" id="ARBA00022801"/>
    </source>
</evidence>
<feature type="domain" description="dUTPase-like" evidence="6">
    <location>
        <begin position="11"/>
        <end position="139"/>
    </location>
</feature>
<name>A0A0G0T0B8_9BACT</name>
<dbReference type="InterPro" id="IPR008181">
    <property type="entry name" value="dUTPase"/>
</dbReference>
<dbReference type="Pfam" id="PF00692">
    <property type="entry name" value="dUTPase"/>
    <property type="match status" value="1"/>
</dbReference>
<dbReference type="EMBL" id="LBZL01000005">
    <property type="protein sequence ID" value="KKR70469.1"/>
    <property type="molecule type" value="Genomic_DNA"/>
</dbReference>
<accession>A0A0G0T0B8</accession>
<dbReference type="InterPro" id="IPR036157">
    <property type="entry name" value="dUTPase-like_sf"/>
</dbReference>
<dbReference type="PANTHER" id="PTHR11241:SF0">
    <property type="entry name" value="DEOXYURIDINE 5'-TRIPHOSPHATE NUCLEOTIDOHYDROLASE"/>
    <property type="match status" value="1"/>
</dbReference>
<dbReference type="GO" id="GO:0006226">
    <property type="term" value="P:dUMP biosynthetic process"/>
    <property type="evidence" value="ECO:0007669"/>
    <property type="project" value="InterPro"/>
</dbReference>
<comment type="similarity">
    <text evidence="1">Belongs to the dUTPase family.</text>
</comment>
<dbReference type="AlphaFoldDB" id="A0A0G0T0B8"/>
<dbReference type="Proteomes" id="UP000034452">
    <property type="component" value="Unassembled WGS sequence"/>
</dbReference>
<dbReference type="SUPFAM" id="SSF51283">
    <property type="entry name" value="dUTPase-like"/>
    <property type="match status" value="1"/>
</dbReference>
<dbReference type="CDD" id="cd07557">
    <property type="entry name" value="trimeric_dUTPase"/>
    <property type="match status" value="1"/>
</dbReference>
<dbReference type="EC" id="3.6.1.23" evidence="2"/>
<dbReference type="NCBIfam" id="TIGR00576">
    <property type="entry name" value="dut"/>
    <property type="match status" value="1"/>
</dbReference>
<evidence type="ECO:0000313" key="8">
    <source>
        <dbReference type="Proteomes" id="UP000034452"/>
    </source>
</evidence>
<evidence type="ECO:0000256" key="4">
    <source>
        <dbReference type="ARBA" id="ARBA00023080"/>
    </source>
</evidence>
<dbReference type="GO" id="GO:0004170">
    <property type="term" value="F:dUTP diphosphatase activity"/>
    <property type="evidence" value="ECO:0007669"/>
    <property type="project" value="UniProtKB-EC"/>
</dbReference>
<keyword evidence="3 7" id="KW-0378">Hydrolase</keyword>
<comment type="caution">
    <text evidence="7">The sequence shown here is derived from an EMBL/GenBank/DDBJ whole genome shotgun (WGS) entry which is preliminary data.</text>
</comment>
<dbReference type="InterPro" id="IPR029054">
    <property type="entry name" value="dUTPase-like"/>
</dbReference>
<dbReference type="GO" id="GO:0046081">
    <property type="term" value="P:dUTP catabolic process"/>
    <property type="evidence" value="ECO:0007669"/>
    <property type="project" value="InterPro"/>
</dbReference>
<evidence type="ECO:0000259" key="6">
    <source>
        <dbReference type="Pfam" id="PF00692"/>
    </source>
</evidence>
<proteinExistence type="inferred from homology"/>
<dbReference type="Gene3D" id="2.70.40.10">
    <property type="match status" value="1"/>
</dbReference>
<gene>
    <name evidence="7" type="ORF">UU13_C0005G0025</name>
</gene>
<organism evidence="7 8">
    <name type="scientific">Candidatus Nomurabacteria bacterium GW2011_GWB1_40_7</name>
    <dbReference type="NCBI Taxonomy" id="1618744"/>
    <lineage>
        <taxon>Bacteria</taxon>
        <taxon>Candidatus Nomuraibacteriota</taxon>
    </lineage>
</organism>
<evidence type="ECO:0000313" key="7">
    <source>
        <dbReference type="EMBL" id="KKR70469.1"/>
    </source>
</evidence>
<sequence length="141" mass="15623">MIIKIKKLRKEAKLPTHGHPGDAGMDFYTTEKVIFAPGKQMHVPTGVAIEIPEGHVGLMWDKSNISFNMGLKMMGGVIDSGYRGEIIVNLLNVSDKEVIIEKGHKVAQMIIQKFEHCEILEVDEISETVRGEGREGSTGHK</sequence>
<dbReference type="GO" id="GO:0000287">
    <property type="term" value="F:magnesium ion binding"/>
    <property type="evidence" value="ECO:0007669"/>
    <property type="project" value="InterPro"/>
</dbReference>
<dbReference type="PANTHER" id="PTHR11241">
    <property type="entry name" value="DEOXYURIDINE 5'-TRIPHOSPHATE NUCLEOTIDOHYDROLASE"/>
    <property type="match status" value="1"/>
</dbReference>
<reference evidence="7 8" key="1">
    <citation type="journal article" date="2015" name="Nature">
        <title>rRNA introns, odd ribosomes, and small enigmatic genomes across a large radiation of phyla.</title>
        <authorList>
            <person name="Brown C.T."/>
            <person name="Hug L.A."/>
            <person name="Thomas B.C."/>
            <person name="Sharon I."/>
            <person name="Castelle C.J."/>
            <person name="Singh A."/>
            <person name="Wilkins M.J."/>
            <person name="Williams K.H."/>
            <person name="Banfield J.F."/>
        </authorList>
    </citation>
    <scope>NUCLEOTIDE SEQUENCE [LARGE SCALE GENOMIC DNA]</scope>
</reference>
<dbReference type="PATRIC" id="fig|1618744.3.peg.297"/>
<protein>
    <recommendedName>
        <fullName evidence="2">dUTP diphosphatase</fullName>
        <ecNumber evidence="2">3.6.1.23</ecNumber>
    </recommendedName>
</protein>
<dbReference type="NCBIfam" id="NF001862">
    <property type="entry name" value="PRK00601.1"/>
    <property type="match status" value="1"/>
</dbReference>
<evidence type="ECO:0000256" key="2">
    <source>
        <dbReference type="ARBA" id="ARBA00012379"/>
    </source>
</evidence>
<evidence type="ECO:0000256" key="5">
    <source>
        <dbReference type="ARBA" id="ARBA00047686"/>
    </source>
</evidence>
<dbReference type="InterPro" id="IPR033704">
    <property type="entry name" value="dUTPase_trimeric"/>
</dbReference>
<keyword evidence="4" id="KW-0546">Nucleotide metabolism</keyword>